<feature type="transmembrane region" description="Helical" evidence="2">
    <location>
        <begin position="95"/>
        <end position="120"/>
    </location>
</feature>
<dbReference type="Proteomes" id="UP000655751">
    <property type="component" value="Unassembled WGS sequence"/>
</dbReference>
<proteinExistence type="predicted"/>
<gene>
    <name evidence="3" type="ORF">IT779_34680</name>
</gene>
<name>A0A931N6X0_9NOCA</name>
<keyword evidence="2" id="KW-1133">Transmembrane helix</keyword>
<comment type="caution">
    <text evidence="3">The sequence shown here is derived from an EMBL/GenBank/DDBJ whole genome shotgun (WGS) entry which is preliminary data.</text>
</comment>
<accession>A0A931N6X0</accession>
<sequence>MMFNTADTKPSTSGRSTTSPTRTVGRQSDQDPRAALTPEVIASHRLAANSPPPACVPGAVIVSIPILLEQKFTLRGDTDHFIGKSNAIGKGGLLMYWNVIVLVIALIGLLVQVGQAVIALSQLRQGRRSGASSTLPCGSSAAGYMRTGTRDDIAGTPDSQTGGTQ</sequence>
<keyword evidence="4" id="KW-1185">Reference proteome</keyword>
<feature type="compositionally biased region" description="Low complexity" evidence="1">
    <location>
        <begin position="8"/>
        <end position="23"/>
    </location>
</feature>
<dbReference type="AlphaFoldDB" id="A0A931N6X0"/>
<keyword evidence="2" id="KW-0472">Membrane</keyword>
<reference evidence="3" key="1">
    <citation type="submission" date="2020-11" db="EMBL/GenBank/DDBJ databases">
        <title>Nocardia NEAU-351.nov., a novel actinomycete isolated from the cow dung.</title>
        <authorList>
            <person name="Zhang X."/>
        </authorList>
    </citation>
    <scope>NUCLEOTIDE SEQUENCE</scope>
    <source>
        <strain evidence="3">NEAU-351</strain>
    </source>
</reference>
<feature type="region of interest" description="Disordered" evidence="1">
    <location>
        <begin position="129"/>
        <end position="165"/>
    </location>
</feature>
<protein>
    <submittedName>
        <fullName evidence="3">Uncharacterized protein</fullName>
    </submittedName>
</protein>
<evidence type="ECO:0000313" key="3">
    <source>
        <dbReference type="EMBL" id="MBH0781429.1"/>
    </source>
</evidence>
<feature type="region of interest" description="Disordered" evidence="1">
    <location>
        <begin position="1"/>
        <end position="33"/>
    </location>
</feature>
<evidence type="ECO:0000256" key="2">
    <source>
        <dbReference type="SAM" id="Phobius"/>
    </source>
</evidence>
<organism evidence="3 4">
    <name type="scientific">Nocardia bovistercoris</name>
    <dbReference type="NCBI Taxonomy" id="2785916"/>
    <lineage>
        <taxon>Bacteria</taxon>
        <taxon>Bacillati</taxon>
        <taxon>Actinomycetota</taxon>
        <taxon>Actinomycetes</taxon>
        <taxon>Mycobacteriales</taxon>
        <taxon>Nocardiaceae</taxon>
        <taxon>Nocardia</taxon>
    </lineage>
</organism>
<evidence type="ECO:0000313" key="4">
    <source>
        <dbReference type="Proteomes" id="UP000655751"/>
    </source>
</evidence>
<evidence type="ECO:0000256" key="1">
    <source>
        <dbReference type="SAM" id="MobiDB-lite"/>
    </source>
</evidence>
<dbReference type="EMBL" id="JADMLG010000024">
    <property type="protein sequence ID" value="MBH0781429.1"/>
    <property type="molecule type" value="Genomic_DNA"/>
</dbReference>
<keyword evidence="2" id="KW-0812">Transmembrane</keyword>